<dbReference type="SMART" id="SM00471">
    <property type="entry name" value="HDc"/>
    <property type="match status" value="1"/>
</dbReference>
<dbReference type="AlphaFoldDB" id="A0A2N1PRF9"/>
<dbReference type="InterPro" id="IPR006674">
    <property type="entry name" value="HD_domain"/>
</dbReference>
<gene>
    <name evidence="9" type="ORF">CVV64_03970</name>
</gene>
<evidence type="ECO:0000313" key="9">
    <source>
        <dbReference type="EMBL" id="PKK90935.1"/>
    </source>
</evidence>
<dbReference type="Gene3D" id="1.10.3210.10">
    <property type="entry name" value="Hypothetical protein af1432"/>
    <property type="match status" value="1"/>
</dbReference>
<evidence type="ECO:0000256" key="2">
    <source>
        <dbReference type="ARBA" id="ARBA00001936"/>
    </source>
</evidence>
<dbReference type="PANTHER" id="PTHR11845">
    <property type="entry name" value="5'-DEOXYNUCLEOTIDASE HDDC2"/>
    <property type="match status" value="1"/>
</dbReference>
<evidence type="ECO:0000256" key="1">
    <source>
        <dbReference type="ARBA" id="ARBA00001638"/>
    </source>
</evidence>
<protein>
    <recommendedName>
        <fullName evidence="5">5'-deoxynucleotidase</fullName>
        <ecNumber evidence="5">3.1.3.89</ecNumber>
    </recommendedName>
</protein>
<proteinExistence type="predicted"/>
<evidence type="ECO:0000256" key="7">
    <source>
        <dbReference type="ARBA" id="ARBA00022801"/>
    </source>
</evidence>
<evidence type="ECO:0000259" key="8">
    <source>
        <dbReference type="SMART" id="SM00471"/>
    </source>
</evidence>
<dbReference type="GO" id="GO:0005737">
    <property type="term" value="C:cytoplasm"/>
    <property type="evidence" value="ECO:0007669"/>
    <property type="project" value="TreeGrafter"/>
</dbReference>
<evidence type="ECO:0000313" key="10">
    <source>
        <dbReference type="Proteomes" id="UP000233256"/>
    </source>
</evidence>
<name>A0A2N1PRF9_9BACT</name>
<comment type="catalytic activity">
    <reaction evidence="1">
        <text>a 2'-deoxyribonucleoside 5'-phosphate + H2O = a 2'-deoxyribonucleoside + phosphate</text>
        <dbReference type="Rhea" id="RHEA:36167"/>
        <dbReference type="ChEBI" id="CHEBI:15377"/>
        <dbReference type="ChEBI" id="CHEBI:18274"/>
        <dbReference type="ChEBI" id="CHEBI:43474"/>
        <dbReference type="ChEBI" id="CHEBI:65317"/>
        <dbReference type="EC" id="3.1.3.89"/>
    </reaction>
</comment>
<accession>A0A2N1PRF9</accession>
<evidence type="ECO:0000256" key="6">
    <source>
        <dbReference type="ARBA" id="ARBA00022723"/>
    </source>
</evidence>
<sequence length="206" mass="23494">MNMPVESAGENNLEKIIDFYSSSIVLKKMARTGWVVRGVDSPEHVADHSHGLALLVMLAGDLINHNEKCEIVSVQRAVMMAVIHEIGEIGIGDWTPSMSRFIGVEKDVLEFRVISELTEGLGESRNRFISLFDEFTRCESSEARLVKACDKLEMYLQALDYLKSGKRNLDDFIRFIDPESELYSWNDTLTRLAWEIKSRLNFFLGK</sequence>
<dbReference type="GO" id="GO:0046872">
    <property type="term" value="F:metal ion binding"/>
    <property type="evidence" value="ECO:0007669"/>
    <property type="project" value="UniProtKB-KW"/>
</dbReference>
<dbReference type="SUPFAM" id="SSF109604">
    <property type="entry name" value="HD-domain/PDEase-like"/>
    <property type="match status" value="1"/>
</dbReference>
<dbReference type="GO" id="GO:0002953">
    <property type="term" value="F:5'-deoxynucleotidase activity"/>
    <property type="evidence" value="ECO:0007669"/>
    <property type="project" value="UniProtKB-EC"/>
</dbReference>
<dbReference type="InterPro" id="IPR039356">
    <property type="entry name" value="YfbR/HDDC2"/>
</dbReference>
<evidence type="ECO:0000256" key="5">
    <source>
        <dbReference type="ARBA" id="ARBA00012964"/>
    </source>
</evidence>
<dbReference type="EMBL" id="PGXC01000003">
    <property type="protein sequence ID" value="PKK90935.1"/>
    <property type="molecule type" value="Genomic_DNA"/>
</dbReference>
<dbReference type="InterPro" id="IPR003607">
    <property type="entry name" value="HD/PDEase_dom"/>
</dbReference>
<dbReference type="EC" id="3.1.3.89" evidence="5"/>
<organism evidence="9 10">
    <name type="scientific">Candidatus Wallbacteria bacterium HGW-Wallbacteria-1</name>
    <dbReference type="NCBI Taxonomy" id="2013854"/>
    <lineage>
        <taxon>Bacteria</taxon>
        <taxon>Candidatus Walliibacteriota</taxon>
    </lineage>
</organism>
<keyword evidence="7" id="KW-0378">Hydrolase</keyword>
<comment type="cofactor">
    <cofactor evidence="3">
        <name>Co(2+)</name>
        <dbReference type="ChEBI" id="CHEBI:48828"/>
    </cofactor>
</comment>
<dbReference type="Proteomes" id="UP000233256">
    <property type="component" value="Unassembled WGS sequence"/>
</dbReference>
<dbReference type="PANTHER" id="PTHR11845:SF13">
    <property type="entry name" value="5'-DEOXYNUCLEOTIDASE HDDC2"/>
    <property type="match status" value="1"/>
</dbReference>
<feature type="domain" description="HD/PDEase" evidence="8">
    <location>
        <begin position="41"/>
        <end position="164"/>
    </location>
</feature>
<comment type="caution">
    <text evidence="9">The sequence shown here is derived from an EMBL/GenBank/DDBJ whole genome shotgun (WGS) entry which is preliminary data.</text>
</comment>
<evidence type="ECO:0000256" key="4">
    <source>
        <dbReference type="ARBA" id="ARBA00011738"/>
    </source>
</evidence>
<comment type="cofactor">
    <cofactor evidence="2">
        <name>Mn(2+)</name>
        <dbReference type="ChEBI" id="CHEBI:29035"/>
    </cofactor>
</comment>
<comment type="subunit">
    <text evidence="4">Homodimer.</text>
</comment>
<dbReference type="Pfam" id="PF13023">
    <property type="entry name" value="HD_3"/>
    <property type="match status" value="1"/>
</dbReference>
<keyword evidence="6" id="KW-0479">Metal-binding</keyword>
<evidence type="ECO:0000256" key="3">
    <source>
        <dbReference type="ARBA" id="ARBA00001941"/>
    </source>
</evidence>
<reference evidence="9 10" key="1">
    <citation type="journal article" date="2017" name="ISME J.">
        <title>Potential for microbial H2 and metal transformations associated with novel bacteria and archaea in deep terrestrial subsurface sediments.</title>
        <authorList>
            <person name="Hernsdorf A.W."/>
            <person name="Amano Y."/>
            <person name="Miyakawa K."/>
            <person name="Ise K."/>
            <person name="Suzuki Y."/>
            <person name="Anantharaman K."/>
            <person name="Probst A."/>
            <person name="Burstein D."/>
            <person name="Thomas B.C."/>
            <person name="Banfield J.F."/>
        </authorList>
    </citation>
    <scope>NUCLEOTIDE SEQUENCE [LARGE SCALE GENOMIC DNA]</scope>
    <source>
        <strain evidence="9">HGW-Wallbacteria-1</strain>
    </source>
</reference>